<accession>A0A1S3YZP8</accession>
<gene>
    <name evidence="2" type="primary">LOC107781477</name>
</gene>
<evidence type="ECO:0000313" key="2">
    <source>
        <dbReference type="RefSeq" id="XP_016457669.1"/>
    </source>
</evidence>
<proteinExistence type="predicted"/>
<feature type="compositionally biased region" description="Basic and acidic residues" evidence="1">
    <location>
        <begin position="289"/>
        <end position="303"/>
    </location>
</feature>
<evidence type="ECO:0000256" key="1">
    <source>
        <dbReference type="SAM" id="MobiDB-lite"/>
    </source>
</evidence>
<reference evidence="2" key="1">
    <citation type="submission" date="2025-08" db="UniProtKB">
        <authorList>
            <consortium name="RefSeq"/>
        </authorList>
    </citation>
    <scope>IDENTIFICATION</scope>
</reference>
<feature type="compositionally biased region" description="Low complexity" evidence="1">
    <location>
        <begin position="172"/>
        <end position="204"/>
    </location>
</feature>
<name>A0A1S3YZP8_TOBAC</name>
<protein>
    <submittedName>
        <fullName evidence="2">Uncharacterized protein</fullName>
    </submittedName>
</protein>
<sequence length="313" mass="35501">MLMKCPHHGIPDQMLGQRFYIGLAYNLKDNVDALAGGAFLSKTFTECKVLLDKMSQNSGWMTRGTTLAPIVHSVPLDPNNSHAENMATLLTQMSILTKKIDEMSTKQVHIVDTTNGGLCTPCVNQSYVCSWSGEGDNQGVREDMNYVSNFGDQRQREQQWRPTPNQQYRPNMQQPGGMQPQGQMVPYQRQQSYPQQNHQQQLTYQPPPQQQDNNMVEIRSMLQQLIGTNSKMQEKLTVHDSAIKIIETQLGQLFMSLNNPPPQGTLPADTNINPKEQNTNQLTAVSLRNGRDLDKEQEVDKPVKRLRQPLQFH</sequence>
<feature type="region of interest" description="Disordered" evidence="1">
    <location>
        <begin position="151"/>
        <end position="210"/>
    </location>
</feature>
<organism evidence="2">
    <name type="scientific">Nicotiana tabacum</name>
    <name type="common">Common tobacco</name>
    <dbReference type="NCBI Taxonomy" id="4097"/>
    <lineage>
        <taxon>Eukaryota</taxon>
        <taxon>Viridiplantae</taxon>
        <taxon>Streptophyta</taxon>
        <taxon>Embryophyta</taxon>
        <taxon>Tracheophyta</taxon>
        <taxon>Spermatophyta</taxon>
        <taxon>Magnoliopsida</taxon>
        <taxon>eudicotyledons</taxon>
        <taxon>Gunneridae</taxon>
        <taxon>Pentapetalae</taxon>
        <taxon>asterids</taxon>
        <taxon>lamiids</taxon>
        <taxon>Solanales</taxon>
        <taxon>Solanaceae</taxon>
        <taxon>Nicotianoideae</taxon>
        <taxon>Nicotianeae</taxon>
        <taxon>Nicotiana</taxon>
    </lineage>
</organism>
<feature type="compositionally biased region" description="Polar residues" evidence="1">
    <location>
        <begin position="270"/>
        <end position="286"/>
    </location>
</feature>
<feature type="compositionally biased region" description="Polar residues" evidence="1">
    <location>
        <begin position="160"/>
        <end position="171"/>
    </location>
</feature>
<dbReference type="PaxDb" id="4097-A0A1S3YZP8"/>
<dbReference type="AlphaFoldDB" id="A0A1S3YZP8"/>
<feature type="region of interest" description="Disordered" evidence="1">
    <location>
        <begin position="270"/>
        <end position="313"/>
    </location>
</feature>
<dbReference type="RefSeq" id="XP_016457669.1">
    <property type="nucleotide sequence ID" value="XM_016602183.1"/>
</dbReference>
<dbReference type="KEGG" id="nta:107781477"/>
<dbReference type="OrthoDB" id="1923650at2759"/>